<evidence type="ECO:0000259" key="1">
    <source>
        <dbReference type="Pfam" id="PF01408"/>
    </source>
</evidence>
<comment type="caution">
    <text evidence="4">The sequence shown here is derived from an EMBL/GenBank/DDBJ whole genome shotgun (WGS) entry which is preliminary data.</text>
</comment>
<keyword evidence="5" id="KW-1185">Reference proteome</keyword>
<dbReference type="GO" id="GO:0000166">
    <property type="term" value="F:nucleotide binding"/>
    <property type="evidence" value="ECO:0007669"/>
    <property type="project" value="InterPro"/>
</dbReference>
<feature type="domain" description="Gfo/Idh/MocA-like oxidoreductase N-terminal" evidence="1">
    <location>
        <begin position="9"/>
        <end position="121"/>
    </location>
</feature>
<sequence>MTKRTIGGAVIGYGGMGNFHSEKMQTVDGIELIGVYDIDPKQNELAKSRGIHAYASREELLADPRIDLVTVATPNDVHKEIVIAALAAGKNVICEKPVAMNSAELDEMIAAANKYGKLFTVHQNRRWDEDYLTVKKIFDEKQLGSIYRIESRVHGSRGIPSGWREEKEHGGGMVLDWGVHLLDQMLTMMGDAKLLSLYATLTNITNDECDDGFTVLAKFDNGVEWIAEVGTCNYIEMPRWYAFGDSGSVIIRNWDCEGEIAKIYNRGEDDVPPIQAGAGLTRTMAPRNEKTVEKFPVEKVKSDWAEYYKNVIATLHGEAEIVVTHDQQRRLMKLLEAVFESARKGEVIHF</sequence>
<evidence type="ECO:0000313" key="3">
    <source>
        <dbReference type="EMBL" id="NMD88577.1"/>
    </source>
</evidence>
<dbReference type="Gene3D" id="3.30.360.10">
    <property type="entry name" value="Dihydrodipicolinate Reductase, domain 2"/>
    <property type="match status" value="1"/>
</dbReference>
<dbReference type="SUPFAM" id="SSF55347">
    <property type="entry name" value="Glyceraldehyde-3-phosphate dehydrogenase-like, C-terminal domain"/>
    <property type="match status" value="1"/>
</dbReference>
<dbReference type="EMBL" id="QEKH01000053">
    <property type="protein sequence ID" value="PVY33299.1"/>
    <property type="molecule type" value="Genomic_DNA"/>
</dbReference>
<evidence type="ECO:0000259" key="2">
    <source>
        <dbReference type="Pfam" id="PF22725"/>
    </source>
</evidence>
<dbReference type="GeneID" id="78297237"/>
<dbReference type="InterPro" id="IPR036291">
    <property type="entry name" value="NAD(P)-bd_dom_sf"/>
</dbReference>
<reference evidence="4 5" key="1">
    <citation type="submission" date="2018-04" db="EMBL/GenBank/DDBJ databases">
        <title>Genomic Encyclopedia of Type Strains, Phase IV (KMG-IV): sequencing the most valuable type-strain genomes for metagenomic binning, comparative biology and taxonomic classification.</title>
        <authorList>
            <person name="Goeker M."/>
        </authorList>
    </citation>
    <scope>NUCLEOTIDE SEQUENCE [LARGE SCALE GENOMIC DNA]</scope>
    <source>
        <strain evidence="4 5">DSM 14823</strain>
    </source>
</reference>
<name>A0A2U1ACJ9_9BACT</name>
<protein>
    <submittedName>
        <fullName evidence="3">Gfo/Idh/MocA family oxidoreductase</fullName>
    </submittedName>
    <submittedName>
        <fullName evidence="4">Putative dehydrogenase</fullName>
    </submittedName>
</protein>
<dbReference type="EMBL" id="JABAEW010000050">
    <property type="protein sequence ID" value="NMD88577.1"/>
    <property type="molecule type" value="Genomic_DNA"/>
</dbReference>
<proteinExistence type="predicted"/>
<dbReference type="SUPFAM" id="SSF51735">
    <property type="entry name" value="NAD(P)-binding Rossmann-fold domains"/>
    <property type="match status" value="1"/>
</dbReference>
<dbReference type="Pfam" id="PF22725">
    <property type="entry name" value="GFO_IDH_MocA_C3"/>
    <property type="match status" value="1"/>
</dbReference>
<evidence type="ECO:0000313" key="6">
    <source>
        <dbReference type="Proteomes" id="UP000576225"/>
    </source>
</evidence>
<dbReference type="PANTHER" id="PTHR43708">
    <property type="entry name" value="CONSERVED EXPRESSED OXIDOREDUCTASE (EUROFUNG)"/>
    <property type="match status" value="1"/>
</dbReference>
<gene>
    <name evidence="4" type="ORF">C8D82_15311</name>
    <name evidence="3" type="ORF">HF882_18470</name>
</gene>
<evidence type="ECO:0000313" key="5">
    <source>
        <dbReference type="Proteomes" id="UP000245959"/>
    </source>
</evidence>
<dbReference type="OrthoDB" id="9783105at2"/>
<dbReference type="Proteomes" id="UP000576225">
    <property type="component" value="Unassembled WGS sequence"/>
</dbReference>
<evidence type="ECO:0000313" key="4">
    <source>
        <dbReference type="EMBL" id="PVY33299.1"/>
    </source>
</evidence>
<dbReference type="InterPro" id="IPR055170">
    <property type="entry name" value="GFO_IDH_MocA-like_dom"/>
</dbReference>
<dbReference type="PANTHER" id="PTHR43708:SF8">
    <property type="entry name" value="OXIDOREDUCTASE"/>
    <property type="match status" value="1"/>
</dbReference>
<dbReference type="Proteomes" id="UP000245959">
    <property type="component" value="Unassembled WGS sequence"/>
</dbReference>
<dbReference type="InterPro" id="IPR000683">
    <property type="entry name" value="Gfo/Idh/MocA-like_OxRdtase_N"/>
</dbReference>
<reference evidence="3 6" key="2">
    <citation type="submission" date="2020-04" db="EMBL/GenBank/DDBJ databases">
        <authorList>
            <person name="Hitch T.C.A."/>
            <person name="Wylensek D."/>
            <person name="Clavel T."/>
        </authorList>
    </citation>
    <scope>NUCLEOTIDE SEQUENCE [LARGE SCALE GENOMIC DNA]</scope>
    <source>
        <strain evidence="3 6">COR2-253-APC-1A</strain>
    </source>
</reference>
<dbReference type="Gene3D" id="3.40.50.720">
    <property type="entry name" value="NAD(P)-binding Rossmann-like Domain"/>
    <property type="match status" value="1"/>
</dbReference>
<dbReference type="InterPro" id="IPR051317">
    <property type="entry name" value="Gfo/Idh/MocA_oxidoreduct"/>
</dbReference>
<accession>A0A2U1ACJ9</accession>
<dbReference type="Pfam" id="PF01408">
    <property type="entry name" value="GFO_IDH_MocA"/>
    <property type="match status" value="1"/>
</dbReference>
<organism evidence="4 5">
    <name type="scientific">Victivallis vadensis</name>
    <dbReference type="NCBI Taxonomy" id="172901"/>
    <lineage>
        <taxon>Bacteria</taxon>
        <taxon>Pseudomonadati</taxon>
        <taxon>Lentisphaerota</taxon>
        <taxon>Lentisphaeria</taxon>
        <taxon>Victivallales</taxon>
        <taxon>Victivallaceae</taxon>
        <taxon>Victivallis</taxon>
    </lineage>
</organism>
<feature type="domain" description="GFO/IDH/MocA-like oxidoreductase" evidence="2">
    <location>
        <begin position="131"/>
        <end position="249"/>
    </location>
</feature>
<dbReference type="RefSeq" id="WP_116885975.1">
    <property type="nucleotide sequence ID" value="NZ_CABMMC010000057.1"/>
</dbReference>
<dbReference type="AlphaFoldDB" id="A0A2U1ACJ9"/>